<dbReference type="PANTHER" id="PTHR21666">
    <property type="entry name" value="PEPTIDASE-RELATED"/>
    <property type="match status" value="1"/>
</dbReference>
<dbReference type="OrthoDB" id="981593at2"/>
<sequence length="1074" mass="116838">MNYKSFFLTLALVLAWFACVNEDDASLTPPSVQVPERTLEIQGLASLKIFNSTTDQNPSFSTDTQIAQHNNLSFTERLFGISEIFHQGLRIQLQQKMPENDRTEFEIDLPSSFIDQIDADKRVVLFAQVYQDAGNEILDFFMPISSQYNPGSGTLTSTLPRWIFTNKRGPSSNFEARLLVKILDESSLSQDNNASARIGSSQCESDPICCPLGGDLCASSRVISDFLSPTIENGVPRVHTGIDYAVPEGHPIVAVNDGIVIQAGEVPGYQNTIAIRHSNGTTSVYAFLSEILVSRGETVRSGELIGRSGSRGSGNEPHLHFEYIKTGNPFSGSGGQEPIYIDPSPCMLDECGKAPAELNFTLESASESGLAGKEGEKLNSALVVKLTEEGEPIGGKKIEWAVTEGGGELEDIQNFTSSDGISTASIIVGAGDKQTVTATYQDQVVTFDIRRKQGVMKLHSGDEQTGSVKSQSAEPLVIELTEDNNPFPGESITWSIVQGDGALTEETTTTDEEGLAKTHYVFGDEGESIIRASYEDQTVDFTLTAAANVLSIVSGNSQRAIEGRKLFQPMVVKVANQQEEGIEGASISWSMVRGDGVLVDMKRTTDETGLASASLVMGSDATQIIRASYGDQEVDFEISKGSIKLEIISGNNQKAIPNREIPEPLVVRLIDQDDNPLEGEEIEWRRVAGDGTVTNTQSTTNEEGKSTTSFIMGTQETQVIRASYGNTTSDFTITRNELKLVIVSGNNQTADVGQKLRNDLVVRLLDGENNPIPDEDLRWERKVGNGSLEIITSTTDEDGKVTANFIVGTDQEHIVSVTVPGTNVQIEMIIKRLQKNLVILSGNNQTAVIGEKINNRLEVKLEDEDGRGLPNEPIVWEILRGNGELVSFTELTNSFGVANAQYIMGEARIHTIKATFEEQEVIFNLEREYIAPEISFYEVSIVDTSELVPSITPGTATSIIFSFFYEDKDGDLLSTDHLGVKRLNYNVYCTSGCEDNFQGRVRWSGGTIPIDDPRGVVNFHNGDDYSGSFGLSRCSVGGGPNNVSNCKNQVWEVTIVDRAGNESNVAVAVWDGGG</sequence>
<evidence type="ECO:0000259" key="2">
    <source>
        <dbReference type="Pfam" id="PF01551"/>
    </source>
</evidence>
<reference evidence="3 4" key="1">
    <citation type="submission" date="2013-02" db="EMBL/GenBank/DDBJ databases">
        <title>A novel strain isolated from Lonar lake, Maharashtra, India.</title>
        <authorList>
            <person name="Singh A."/>
        </authorList>
    </citation>
    <scope>NUCLEOTIDE SEQUENCE [LARGE SCALE GENOMIC DNA]</scope>
    <source>
        <strain evidence="3 4">AK24</strain>
    </source>
</reference>
<dbReference type="PROSITE" id="PS51257">
    <property type="entry name" value="PROKAR_LIPOPROTEIN"/>
    <property type="match status" value="1"/>
</dbReference>
<dbReference type="AlphaFoldDB" id="R7ZUG1"/>
<feature type="chain" id="PRO_5004461937" description="M23ase beta-sheet core domain-containing protein" evidence="1">
    <location>
        <begin position="21"/>
        <end position="1074"/>
    </location>
</feature>
<evidence type="ECO:0000256" key="1">
    <source>
        <dbReference type="SAM" id="SignalP"/>
    </source>
</evidence>
<keyword evidence="4" id="KW-1185">Reference proteome</keyword>
<dbReference type="InterPro" id="IPR008964">
    <property type="entry name" value="Invasin/intimin_cell_adhesion"/>
</dbReference>
<accession>R7ZUG1</accession>
<feature type="signal peptide" evidence="1">
    <location>
        <begin position="1"/>
        <end position="20"/>
    </location>
</feature>
<feature type="domain" description="M23ase beta-sheet core" evidence="2">
    <location>
        <begin position="238"/>
        <end position="329"/>
    </location>
</feature>
<evidence type="ECO:0000313" key="3">
    <source>
        <dbReference type="EMBL" id="EON77796.1"/>
    </source>
</evidence>
<gene>
    <name evidence="3" type="ORF">ADIS_1715</name>
</gene>
<comment type="caution">
    <text evidence="3">The sequence shown here is derived from an EMBL/GenBank/DDBJ whole genome shotgun (WGS) entry which is preliminary data.</text>
</comment>
<dbReference type="STRING" id="1232681.ADIS_1715"/>
<dbReference type="InterPro" id="IPR016047">
    <property type="entry name" value="M23ase_b-sheet_dom"/>
</dbReference>
<dbReference type="Proteomes" id="UP000013909">
    <property type="component" value="Unassembled WGS sequence"/>
</dbReference>
<dbReference type="Pfam" id="PF01551">
    <property type="entry name" value="Peptidase_M23"/>
    <property type="match status" value="1"/>
</dbReference>
<proteinExistence type="predicted"/>
<dbReference type="InterPro" id="IPR013783">
    <property type="entry name" value="Ig-like_fold"/>
</dbReference>
<dbReference type="GO" id="GO:0004222">
    <property type="term" value="F:metalloendopeptidase activity"/>
    <property type="evidence" value="ECO:0007669"/>
    <property type="project" value="TreeGrafter"/>
</dbReference>
<dbReference type="CDD" id="cd12797">
    <property type="entry name" value="M23_peptidase"/>
    <property type="match status" value="1"/>
</dbReference>
<dbReference type="EMBL" id="AQHR01000049">
    <property type="protein sequence ID" value="EON77796.1"/>
    <property type="molecule type" value="Genomic_DNA"/>
</dbReference>
<dbReference type="SUPFAM" id="SSF51261">
    <property type="entry name" value="Duplicated hybrid motif"/>
    <property type="match status" value="1"/>
</dbReference>
<dbReference type="Gene3D" id="2.70.70.10">
    <property type="entry name" value="Glucose Permease (Domain IIA)"/>
    <property type="match status" value="1"/>
</dbReference>
<organism evidence="3 4">
    <name type="scientific">Lunatimonas lonarensis</name>
    <dbReference type="NCBI Taxonomy" id="1232681"/>
    <lineage>
        <taxon>Bacteria</taxon>
        <taxon>Pseudomonadati</taxon>
        <taxon>Bacteroidota</taxon>
        <taxon>Cytophagia</taxon>
        <taxon>Cytophagales</taxon>
        <taxon>Cyclobacteriaceae</taxon>
    </lineage>
</organism>
<name>R7ZUG1_9BACT</name>
<keyword evidence="1" id="KW-0732">Signal</keyword>
<evidence type="ECO:0000313" key="4">
    <source>
        <dbReference type="Proteomes" id="UP000013909"/>
    </source>
</evidence>
<dbReference type="RefSeq" id="WP_010853854.1">
    <property type="nucleotide sequence ID" value="NZ_AQHR01000049.1"/>
</dbReference>
<protein>
    <recommendedName>
        <fullName evidence="2">M23ase beta-sheet core domain-containing protein</fullName>
    </recommendedName>
</protein>
<dbReference type="InterPro" id="IPR011055">
    <property type="entry name" value="Dup_hybrid_motif"/>
</dbReference>
<dbReference type="SUPFAM" id="SSF49373">
    <property type="entry name" value="Invasin/intimin cell-adhesion fragments"/>
    <property type="match status" value="4"/>
</dbReference>
<dbReference type="Gene3D" id="2.60.40.10">
    <property type="entry name" value="Immunoglobulins"/>
    <property type="match status" value="4"/>
</dbReference>
<dbReference type="PANTHER" id="PTHR21666:SF270">
    <property type="entry name" value="MUREIN HYDROLASE ACTIVATOR ENVC"/>
    <property type="match status" value="1"/>
</dbReference>
<dbReference type="InterPro" id="IPR050570">
    <property type="entry name" value="Cell_wall_metabolism_enzyme"/>
</dbReference>